<dbReference type="PANTHER" id="PTHR32309">
    <property type="entry name" value="TYROSINE-PROTEIN KINASE"/>
    <property type="match status" value="1"/>
</dbReference>
<organism evidence="2 3">
    <name type="scientific">Pedobacter albus</name>
    <dbReference type="NCBI Taxonomy" id="3113905"/>
    <lineage>
        <taxon>Bacteria</taxon>
        <taxon>Pseudomonadati</taxon>
        <taxon>Bacteroidota</taxon>
        <taxon>Sphingobacteriia</taxon>
        <taxon>Sphingobacteriales</taxon>
        <taxon>Sphingobacteriaceae</taxon>
        <taxon>Pedobacter</taxon>
    </lineage>
</organism>
<dbReference type="Proteomes" id="UP001336835">
    <property type="component" value="Unassembled WGS sequence"/>
</dbReference>
<keyword evidence="1" id="KW-1133">Transmembrane helix</keyword>
<name>A0ABU7IC22_9SPHI</name>
<evidence type="ECO:0000313" key="2">
    <source>
        <dbReference type="EMBL" id="MEE1946841.1"/>
    </source>
</evidence>
<dbReference type="PANTHER" id="PTHR32309:SF31">
    <property type="entry name" value="CAPSULAR EXOPOLYSACCHARIDE FAMILY"/>
    <property type="match status" value="1"/>
</dbReference>
<dbReference type="RefSeq" id="WP_330109131.1">
    <property type="nucleotide sequence ID" value="NZ_JAZDQT010000003.1"/>
</dbReference>
<gene>
    <name evidence="2" type="ORF">VRU48_17075</name>
</gene>
<proteinExistence type="predicted"/>
<comment type="caution">
    <text evidence="2">The sequence shown here is derived from an EMBL/GenBank/DDBJ whole genome shotgun (WGS) entry which is preliminary data.</text>
</comment>
<keyword evidence="1" id="KW-0812">Transmembrane</keyword>
<feature type="transmembrane region" description="Helical" evidence="1">
    <location>
        <begin position="36"/>
        <end position="56"/>
    </location>
</feature>
<keyword evidence="1" id="KW-0472">Membrane</keyword>
<reference evidence="2 3" key="1">
    <citation type="submission" date="2024-01" db="EMBL/GenBank/DDBJ databases">
        <title>Pedobacter sp. nov., isolated from fresh soil.</title>
        <authorList>
            <person name="Le N.T.T."/>
        </authorList>
    </citation>
    <scope>NUCLEOTIDE SEQUENCE [LARGE SCALE GENOMIC DNA]</scope>
    <source>
        <strain evidence="2 3">KR3-3</strain>
    </source>
</reference>
<evidence type="ECO:0000313" key="3">
    <source>
        <dbReference type="Proteomes" id="UP001336835"/>
    </source>
</evidence>
<feature type="transmembrane region" description="Helical" evidence="1">
    <location>
        <begin position="331"/>
        <end position="349"/>
    </location>
</feature>
<dbReference type="InterPro" id="IPR050445">
    <property type="entry name" value="Bact_polysacc_biosynth/exp"/>
</dbReference>
<accession>A0ABU7IC22</accession>
<protein>
    <submittedName>
        <fullName evidence="2">Lipopolysaccharide biosynthesis protein</fullName>
    </submittedName>
</protein>
<sequence length="359" mass="40105">MKIEEKEKKISSVEDIQIKDVLYKVVQWYRFLLSKWLIILIVALVGGTIGIVNAYFRKTTYIATTSFVLEEEKSGGGLSSLAGIASIAGVDIGGGGGIFQGDNILELYRSRIMITKALLSTDIFDGKKQLLIDRYIQANDLRKKWDKKPDLKNITFSDSANFTLKQDSLIGEIVKNINKENLKVGKPDKKLSIINVTVESNDEPFAKAFGNVIVKNVNDFYTETKIKKSRRNVGILQFQVDSVRKVMTGSIYSAAQIADATPNLNLTRQTQRIAPIQKSQFSAETNKIILGELLKNLELAKLSLRREEPLIQIIDKPILPLDNDRVSKTKAGLIGGMLGVFLCLIFLILRKNLKEIIGE</sequence>
<dbReference type="EMBL" id="JAZDQT010000003">
    <property type="protein sequence ID" value="MEE1946841.1"/>
    <property type="molecule type" value="Genomic_DNA"/>
</dbReference>
<keyword evidence="3" id="KW-1185">Reference proteome</keyword>
<evidence type="ECO:0000256" key="1">
    <source>
        <dbReference type="SAM" id="Phobius"/>
    </source>
</evidence>